<keyword evidence="7 8" id="KW-0413">Isomerase</keyword>
<evidence type="ECO:0000256" key="7">
    <source>
        <dbReference type="ARBA" id="ARBA00023235"/>
    </source>
</evidence>
<evidence type="ECO:0000256" key="8">
    <source>
        <dbReference type="HAMAP-Rule" id="MF_03023"/>
    </source>
</evidence>
<dbReference type="Pfam" id="PF09336">
    <property type="entry name" value="Vps4_C"/>
    <property type="match status" value="1"/>
</dbReference>
<dbReference type="InterPro" id="IPR027417">
    <property type="entry name" value="P-loop_NTPase"/>
</dbReference>
<dbReference type="HAMAP" id="MF_03023">
    <property type="entry name" value="Katanin_p60_A1"/>
    <property type="match status" value="1"/>
</dbReference>
<dbReference type="InterPro" id="IPR028596">
    <property type="entry name" value="KATNA1"/>
</dbReference>
<protein>
    <recommendedName>
        <fullName evidence="8">Katanin p60 ATPase-containing subunit A1</fullName>
        <shortName evidence="8">Katanin p60 subunit A1</shortName>
        <ecNumber evidence="8">5.6.1.1</ecNumber>
    </recommendedName>
    <alternativeName>
        <fullName evidence="8">p60 katanin</fullName>
    </alternativeName>
</protein>
<evidence type="ECO:0000256" key="5">
    <source>
        <dbReference type="ARBA" id="ARBA00022840"/>
    </source>
</evidence>
<dbReference type="GO" id="GO:0005737">
    <property type="term" value="C:cytoplasm"/>
    <property type="evidence" value="ECO:0007669"/>
    <property type="project" value="UniProtKB-UniRule"/>
</dbReference>
<feature type="compositionally biased region" description="Polar residues" evidence="9">
    <location>
        <begin position="105"/>
        <end position="119"/>
    </location>
</feature>
<feature type="domain" description="AAA+ ATPase" evidence="10">
    <location>
        <begin position="461"/>
        <end position="602"/>
    </location>
</feature>
<dbReference type="InterPro" id="IPR003959">
    <property type="entry name" value="ATPase_AAA_core"/>
</dbReference>
<dbReference type="AlphaFoldDB" id="A0AAV1IJY0"/>
<evidence type="ECO:0000256" key="9">
    <source>
        <dbReference type="SAM" id="MobiDB-lite"/>
    </source>
</evidence>
<comment type="caution">
    <text evidence="11">The sequence shown here is derived from an EMBL/GenBank/DDBJ whole genome shotgun (WGS) entry which is preliminary data.</text>
</comment>
<accession>A0AAV1IJY0</accession>
<comment type="function">
    <text evidence="8">Severs microtubules in an ATP-dependent manner. Microtubule severing may promote rapid reorganization of cellular microtubule arrays.</text>
</comment>
<feature type="region of interest" description="Disordered" evidence="9">
    <location>
        <begin position="51"/>
        <end position="70"/>
    </location>
</feature>
<feature type="compositionally biased region" description="Polar residues" evidence="9">
    <location>
        <begin position="153"/>
        <end position="165"/>
    </location>
</feature>
<feature type="region of interest" description="Disordered" evidence="9">
    <location>
        <begin position="80"/>
        <end position="205"/>
    </location>
</feature>
<proteinExistence type="inferred from homology"/>
<evidence type="ECO:0000256" key="1">
    <source>
        <dbReference type="ARBA" id="ARBA00004245"/>
    </source>
</evidence>
<reference evidence="11 12" key="1">
    <citation type="submission" date="2023-10" db="EMBL/GenBank/DDBJ databases">
        <authorList>
            <person name="Maclean D."/>
            <person name="Macfadyen A."/>
        </authorList>
    </citation>
    <scope>NUCLEOTIDE SEQUENCE [LARGE SCALE GENOMIC DNA]</scope>
</reference>
<dbReference type="FunFam" id="3.40.50.300:FF:000159">
    <property type="entry name" value="Katanin p60 ATPase-containing subunit A1"/>
    <property type="match status" value="1"/>
</dbReference>
<comment type="similarity">
    <text evidence="8">Belongs to the AAA ATPase family. Katanin p60 subunit A1 subfamily.</text>
</comment>
<dbReference type="GO" id="GO:0051013">
    <property type="term" value="P:microtubule severing"/>
    <property type="evidence" value="ECO:0007669"/>
    <property type="project" value="UniProtKB-UniRule"/>
</dbReference>
<feature type="compositionally biased region" description="Polar residues" evidence="9">
    <location>
        <begin position="243"/>
        <end position="252"/>
    </location>
</feature>
<gene>
    <name evidence="8" type="primary">KATNA1</name>
    <name evidence="11" type="ORF">CVIRNUC_009720</name>
</gene>
<keyword evidence="2 8" id="KW-0963">Cytoplasm</keyword>
<dbReference type="Proteomes" id="UP001314263">
    <property type="component" value="Unassembled WGS sequence"/>
</dbReference>
<keyword evidence="4 8" id="KW-0547">Nucleotide-binding</keyword>
<dbReference type="Gene3D" id="1.10.8.60">
    <property type="match status" value="1"/>
</dbReference>
<evidence type="ECO:0000256" key="2">
    <source>
        <dbReference type="ARBA" id="ARBA00022490"/>
    </source>
</evidence>
<dbReference type="PROSITE" id="PS00674">
    <property type="entry name" value="AAA"/>
    <property type="match status" value="1"/>
</dbReference>
<dbReference type="GO" id="GO:0008017">
    <property type="term" value="F:microtubule binding"/>
    <property type="evidence" value="ECO:0007669"/>
    <property type="project" value="UniProtKB-UniRule"/>
</dbReference>
<comment type="subcellular location">
    <subcellularLocation>
        <location evidence="1 8">Cytoplasm</location>
        <location evidence="1 8">Cytoskeleton</location>
    </subcellularLocation>
</comment>
<dbReference type="Pfam" id="PF00004">
    <property type="entry name" value="AAA"/>
    <property type="match status" value="1"/>
</dbReference>
<evidence type="ECO:0000256" key="6">
    <source>
        <dbReference type="ARBA" id="ARBA00023212"/>
    </source>
</evidence>
<comment type="catalytic activity">
    <reaction evidence="8">
        <text>n ATP + n H2O + a microtubule = n ADP + n phosphate + (n+1) alpha/beta tubulin heterodimers.</text>
        <dbReference type="EC" id="5.6.1.1"/>
    </reaction>
</comment>
<feature type="region of interest" description="Disordered" evidence="9">
    <location>
        <begin position="240"/>
        <end position="269"/>
    </location>
</feature>
<dbReference type="GO" id="GO:0008568">
    <property type="term" value="F:microtubule severing ATPase activity"/>
    <property type="evidence" value="ECO:0007669"/>
    <property type="project" value="UniProtKB-EC"/>
</dbReference>
<evidence type="ECO:0000256" key="3">
    <source>
        <dbReference type="ARBA" id="ARBA00022701"/>
    </source>
</evidence>
<feature type="compositionally biased region" description="Polar residues" evidence="9">
    <location>
        <begin position="51"/>
        <end position="65"/>
    </location>
</feature>
<evidence type="ECO:0000259" key="10">
    <source>
        <dbReference type="SMART" id="SM00382"/>
    </source>
</evidence>
<name>A0AAV1IJY0_9CHLO</name>
<dbReference type="InterPro" id="IPR041569">
    <property type="entry name" value="AAA_lid_3"/>
</dbReference>
<dbReference type="GO" id="GO:0016887">
    <property type="term" value="F:ATP hydrolysis activity"/>
    <property type="evidence" value="ECO:0007669"/>
    <property type="project" value="InterPro"/>
</dbReference>
<dbReference type="InterPro" id="IPR015415">
    <property type="entry name" value="Spast_Vps4_C"/>
</dbReference>
<keyword evidence="5 8" id="KW-0067">ATP-binding</keyword>
<dbReference type="PANTHER" id="PTHR23074:SF19">
    <property type="entry name" value="KATANIN P60 ATPASE-CONTAINING SUBUNIT A1"/>
    <property type="match status" value="1"/>
</dbReference>
<dbReference type="InterPro" id="IPR050304">
    <property type="entry name" value="MT-severing_AAA_ATPase"/>
</dbReference>
<evidence type="ECO:0000313" key="11">
    <source>
        <dbReference type="EMBL" id="CAK0786507.1"/>
    </source>
</evidence>
<dbReference type="GO" id="GO:0005524">
    <property type="term" value="F:ATP binding"/>
    <property type="evidence" value="ECO:0007669"/>
    <property type="project" value="UniProtKB-KW"/>
</dbReference>
<dbReference type="EMBL" id="CAUYUE010000014">
    <property type="protein sequence ID" value="CAK0786507.1"/>
    <property type="molecule type" value="Genomic_DNA"/>
</dbReference>
<keyword evidence="6 8" id="KW-0206">Cytoskeleton</keyword>
<dbReference type="GO" id="GO:0005874">
    <property type="term" value="C:microtubule"/>
    <property type="evidence" value="ECO:0007669"/>
    <property type="project" value="UniProtKB-KW"/>
</dbReference>
<evidence type="ECO:0000313" key="12">
    <source>
        <dbReference type="Proteomes" id="UP001314263"/>
    </source>
</evidence>
<dbReference type="EC" id="5.6.1.1" evidence="8"/>
<keyword evidence="12" id="KW-1185">Reference proteome</keyword>
<feature type="compositionally biased region" description="Low complexity" evidence="9">
    <location>
        <begin position="179"/>
        <end position="193"/>
    </location>
</feature>
<dbReference type="Gene3D" id="3.40.50.300">
    <property type="entry name" value="P-loop containing nucleotide triphosphate hydrolases"/>
    <property type="match status" value="1"/>
</dbReference>
<keyword evidence="3 8" id="KW-0493">Microtubule</keyword>
<dbReference type="InterPro" id="IPR003960">
    <property type="entry name" value="ATPase_AAA_CS"/>
</dbReference>
<dbReference type="SUPFAM" id="SSF52540">
    <property type="entry name" value="P-loop containing nucleoside triphosphate hydrolases"/>
    <property type="match status" value="1"/>
</dbReference>
<sequence length="710" mass="77775">MLGIIEQQHDQQNLQKWRLCQGKLQQERLLVKQLETEAAVLQMQDHARQLQDNAAYSDSDSQSPTGRRAQLATPLQELREANRGTSASWAGAAVEHRPSRRLSLPHQTASKGIRTTSSPLRRASTDGRAELPGPQTGSRQDLRRGSSPLRRASSASTREPGSGSQADAPAPEALPCMPRNRSSSRAESSGPSSLTPGKHPEGISMHAPVQSGISLLPVERPLRRSFGFTPDFTIHVPEDRRSSLASVQQKGASDTGGALQRRPSKDSNVVFRPMASPDGLDEEVARILSHTPTFGERAVMSHTASPEDPEVWLPPSRQPSFTRTPAASDDEGGARVALRRPFSSEAGSAVRRPSSGTKAVGPKVDSWRWPKDRPPARVSVTLEERLVGGPSTTSSPLAAAARRYKGPDPELAAALERDVMDESPGVRWSDIAGLNEAKRLLQENVVLPLYMPEYFCGIRRPVKGVLMFGPPGTGKTMLAKAVATECQTTFFNVSSSTLASKYRGESERMVRCLFDMAREMAPSTIFIDEIDSLCSARGASGEHEASRRVKTEILVQIDGMHSQREDSARRQVMVLAATNFPWDIDEALRRRLEKRIYIPLPALPERQELLRLALKDVEVAADVDFGAVAELCEGFSGDDITNICRDAAMNGMRILIAGKTPDEIRGMKREDVSRPVSIEDFHQALQRINSSVSTADVKRHLAYMQEFGSI</sequence>
<organism evidence="11 12">
    <name type="scientific">Coccomyxa viridis</name>
    <dbReference type="NCBI Taxonomy" id="1274662"/>
    <lineage>
        <taxon>Eukaryota</taxon>
        <taxon>Viridiplantae</taxon>
        <taxon>Chlorophyta</taxon>
        <taxon>core chlorophytes</taxon>
        <taxon>Trebouxiophyceae</taxon>
        <taxon>Trebouxiophyceae incertae sedis</taxon>
        <taxon>Coccomyxaceae</taxon>
        <taxon>Coccomyxa</taxon>
    </lineage>
</organism>
<feature type="binding site" evidence="8">
    <location>
        <begin position="469"/>
        <end position="476"/>
    </location>
    <ligand>
        <name>ATP</name>
        <dbReference type="ChEBI" id="CHEBI:30616"/>
    </ligand>
</feature>
<dbReference type="Pfam" id="PF17862">
    <property type="entry name" value="AAA_lid_3"/>
    <property type="match status" value="1"/>
</dbReference>
<evidence type="ECO:0000256" key="4">
    <source>
        <dbReference type="ARBA" id="ARBA00022741"/>
    </source>
</evidence>
<dbReference type="PANTHER" id="PTHR23074">
    <property type="entry name" value="AAA DOMAIN-CONTAINING"/>
    <property type="match status" value="1"/>
</dbReference>
<feature type="region of interest" description="Disordered" evidence="9">
    <location>
        <begin position="296"/>
        <end position="372"/>
    </location>
</feature>
<dbReference type="SMART" id="SM00382">
    <property type="entry name" value="AAA"/>
    <property type="match status" value="1"/>
</dbReference>
<dbReference type="InterPro" id="IPR003593">
    <property type="entry name" value="AAA+_ATPase"/>
</dbReference>